<dbReference type="AlphaFoldDB" id="A0A9D4A8C2"/>
<evidence type="ECO:0000313" key="3">
    <source>
        <dbReference type="Proteomes" id="UP000828251"/>
    </source>
</evidence>
<name>A0A9D4A8C2_9ROSI</name>
<comment type="caution">
    <text evidence="2">The sequence shown here is derived from an EMBL/GenBank/DDBJ whole genome shotgun (WGS) entry which is preliminary data.</text>
</comment>
<proteinExistence type="predicted"/>
<dbReference type="OrthoDB" id="10494666at2759"/>
<keyword evidence="3" id="KW-1185">Reference proteome</keyword>
<gene>
    <name evidence="2" type="ORF">J1N35_015189</name>
</gene>
<dbReference type="EMBL" id="JAIQCV010000005">
    <property type="protein sequence ID" value="KAH1098268.1"/>
    <property type="molecule type" value="Genomic_DNA"/>
</dbReference>
<reference evidence="2 3" key="1">
    <citation type="journal article" date="2021" name="Plant Biotechnol. J.">
        <title>Multi-omics assisted identification of the key and species-specific regulatory components of drought-tolerant mechanisms in Gossypium stocksii.</title>
        <authorList>
            <person name="Yu D."/>
            <person name="Ke L."/>
            <person name="Zhang D."/>
            <person name="Wu Y."/>
            <person name="Sun Y."/>
            <person name="Mei J."/>
            <person name="Sun J."/>
            <person name="Sun Y."/>
        </authorList>
    </citation>
    <scope>NUCLEOTIDE SEQUENCE [LARGE SCALE GENOMIC DNA]</scope>
    <source>
        <strain evidence="3">cv. E1</strain>
        <tissue evidence="2">Leaf</tissue>
    </source>
</reference>
<sequence length="79" mass="8650">MLIMQISTNVHNGASNLMLLKHHLVPDANQGQTDAYTSGIDEGSISSRQDRTIEPSNDSTLDIKSEANPLSVYQITEVH</sequence>
<accession>A0A9D4A8C2</accession>
<evidence type="ECO:0000313" key="2">
    <source>
        <dbReference type="EMBL" id="KAH1098268.1"/>
    </source>
</evidence>
<protein>
    <submittedName>
        <fullName evidence="2">Uncharacterized protein</fullName>
    </submittedName>
</protein>
<dbReference type="Proteomes" id="UP000828251">
    <property type="component" value="Unassembled WGS sequence"/>
</dbReference>
<feature type="region of interest" description="Disordered" evidence="1">
    <location>
        <begin position="30"/>
        <end position="65"/>
    </location>
</feature>
<evidence type="ECO:0000256" key="1">
    <source>
        <dbReference type="SAM" id="MobiDB-lite"/>
    </source>
</evidence>
<organism evidence="2 3">
    <name type="scientific">Gossypium stocksii</name>
    <dbReference type="NCBI Taxonomy" id="47602"/>
    <lineage>
        <taxon>Eukaryota</taxon>
        <taxon>Viridiplantae</taxon>
        <taxon>Streptophyta</taxon>
        <taxon>Embryophyta</taxon>
        <taxon>Tracheophyta</taxon>
        <taxon>Spermatophyta</taxon>
        <taxon>Magnoliopsida</taxon>
        <taxon>eudicotyledons</taxon>
        <taxon>Gunneridae</taxon>
        <taxon>Pentapetalae</taxon>
        <taxon>rosids</taxon>
        <taxon>malvids</taxon>
        <taxon>Malvales</taxon>
        <taxon>Malvaceae</taxon>
        <taxon>Malvoideae</taxon>
        <taxon>Gossypium</taxon>
    </lineage>
</organism>